<comment type="function">
    <text evidence="7">Plays a role in the regulation of phosphate uptake.</text>
</comment>
<dbReference type="GO" id="GO:0006817">
    <property type="term" value="P:phosphate ion transport"/>
    <property type="evidence" value="ECO:0007669"/>
    <property type="project" value="UniProtKB-KW"/>
</dbReference>
<accession>A0A3P3R9Y8</accession>
<dbReference type="InterPro" id="IPR026022">
    <property type="entry name" value="PhoU_dom"/>
</dbReference>
<dbReference type="PANTHER" id="PTHR42930:SF3">
    <property type="entry name" value="PHOSPHATE-SPECIFIC TRANSPORT SYSTEM ACCESSORY PROTEIN PHOU"/>
    <property type="match status" value="1"/>
</dbReference>
<evidence type="ECO:0000256" key="6">
    <source>
        <dbReference type="ARBA" id="ARBA00022592"/>
    </source>
</evidence>
<dbReference type="GO" id="GO:0005737">
    <property type="term" value="C:cytoplasm"/>
    <property type="evidence" value="ECO:0007669"/>
    <property type="project" value="UniProtKB-SubCell"/>
</dbReference>
<dbReference type="PIRSF" id="PIRSF003107">
    <property type="entry name" value="PhoU"/>
    <property type="match status" value="1"/>
</dbReference>
<dbReference type="EMBL" id="RRCH01000026">
    <property type="protein sequence ID" value="RRJ29769.1"/>
    <property type="molecule type" value="Genomic_DNA"/>
</dbReference>
<dbReference type="RefSeq" id="WP_124955319.1">
    <property type="nucleotide sequence ID" value="NZ_RRCH01000026.1"/>
</dbReference>
<feature type="domain" description="PhoU" evidence="8">
    <location>
        <begin position="120"/>
        <end position="212"/>
    </location>
</feature>
<dbReference type="AlphaFoldDB" id="A0A3P3R9Y8"/>
<comment type="subunit">
    <text evidence="3 7">Homodimer.</text>
</comment>
<dbReference type="InterPro" id="IPR038078">
    <property type="entry name" value="PhoU-like_sf"/>
</dbReference>
<protein>
    <recommendedName>
        <fullName evidence="7">Phosphate-specific transport system accessory protein PhoU</fullName>
    </recommendedName>
</protein>
<comment type="similarity">
    <text evidence="2 7">Belongs to the PhoU family.</text>
</comment>
<dbReference type="PANTHER" id="PTHR42930">
    <property type="entry name" value="PHOSPHATE-SPECIFIC TRANSPORT SYSTEM ACCESSORY PROTEIN PHOU"/>
    <property type="match status" value="1"/>
</dbReference>
<dbReference type="GO" id="GO:0030643">
    <property type="term" value="P:intracellular phosphate ion homeostasis"/>
    <property type="evidence" value="ECO:0007669"/>
    <property type="project" value="InterPro"/>
</dbReference>
<keyword evidence="10" id="KW-1185">Reference proteome</keyword>
<dbReference type="Proteomes" id="UP000282322">
    <property type="component" value="Unassembled WGS sequence"/>
</dbReference>
<evidence type="ECO:0000313" key="9">
    <source>
        <dbReference type="EMBL" id="RRJ29769.1"/>
    </source>
</evidence>
<evidence type="ECO:0000259" key="8">
    <source>
        <dbReference type="Pfam" id="PF01895"/>
    </source>
</evidence>
<evidence type="ECO:0000256" key="3">
    <source>
        <dbReference type="ARBA" id="ARBA00011738"/>
    </source>
</evidence>
<dbReference type="Gene3D" id="1.20.58.220">
    <property type="entry name" value="Phosphate transport system protein phou homolog 2, domain 2"/>
    <property type="match status" value="1"/>
</dbReference>
<sequence>MARQGYQEQLDQLQEDVLYMSEVVTEALRQGLDALEQKDEDLAWQVIDGDDEINELYLDLEGSCIDLFALQQPVAGDLRFIASSFKIITDLERVADLATNLGEYALEAKNDVYPEVDIQAIGDFTLGMVETAMAAYDSTDAEACYAIADHDDELDDLCERASSIVVRDLIETEFDGNRDEDVEELMQDVSRLLLTIRDLERVGDHAVNIAARTLYMAENSDELIY</sequence>
<keyword evidence="4 7" id="KW-0813">Transport</keyword>
<organism evidence="9 10">
    <name type="scientific">Halocatena pleomorpha</name>
    <dbReference type="NCBI Taxonomy" id="1785090"/>
    <lineage>
        <taxon>Archaea</taxon>
        <taxon>Methanobacteriati</taxon>
        <taxon>Methanobacteriota</taxon>
        <taxon>Stenosarchaea group</taxon>
        <taxon>Halobacteria</taxon>
        <taxon>Halobacteriales</taxon>
        <taxon>Natronomonadaceae</taxon>
        <taxon>Halocatena</taxon>
    </lineage>
</organism>
<dbReference type="NCBIfam" id="TIGR02135">
    <property type="entry name" value="phoU_full"/>
    <property type="match status" value="1"/>
</dbReference>
<keyword evidence="5 7" id="KW-0963">Cytoplasm</keyword>
<dbReference type="Pfam" id="PF01895">
    <property type="entry name" value="PhoU"/>
    <property type="match status" value="2"/>
</dbReference>
<dbReference type="FunFam" id="1.20.58.220:FF:000004">
    <property type="entry name" value="Phosphate-specific transport system accessory protein PhoU"/>
    <property type="match status" value="1"/>
</dbReference>
<evidence type="ECO:0000256" key="7">
    <source>
        <dbReference type="PIRNR" id="PIRNR003107"/>
    </source>
</evidence>
<dbReference type="SUPFAM" id="SSF109755">
    <property type="entry name" value="PhoU-like"/>
    <property type="match status" value="1"/>
</dbReference>
<comment type="subcellular location">
    <subcellularLocation>
        <location evidence="1 7">Cytoplasm</location>
    </subcellularLocation>
</comment>
<dbReference type="GO" id="GO:0045936">
    <property type="term" value="P:negative regulation of phosphate metabolic process"/>
    <property type="evidence" value="ECO:0007669"/>
    <property type="project" value="InterPro"/>
</dbReference>
<feature type="domain" description="PhoU" evidence="8">
    <location>
        <begin position="20"/>
        <end position="104"/>
    </location>
</feature>
<evidence type="ECO:0000256" key="4">
    <source>
        <dbReference type="ARBA" id="ARBA00022448"/>
    </source>
</evidence>
<dbReference type="InterPro" id="IPR028366">
    <property type="entry name" value="PhoU"/>
</dbReference>
<comment type="caution">
    <text evidence="9">The sequence shown here is derived from an EMBL/GenBank/DDBJ whole genome shotgun (WGS) entry which is preliminary data.</text>
</comment>
<dbReference type="OrthoDB" id="7738at2157"/>
<proteinExistence type="inferred from homology"/>
<gene>
    <name evidence="9" type="primary">phoU</name>
    <name evidence="9" type="ORF">EIK79_11795</name>
</gene>
<name>A0A3P3R9Y8_9EURY</name>
<evidence type="ECO:0000313" key="10">
    <source>
        <dbReference type="Proteomes" id="UP000282322"/>
    </source>
</evidence>
<keyword evidence="6 7" id="KW-0592">Phosphate transport</keyword>
<evidence type="ECO:0000256" key="5">
    <source>
        <dbReference type="ARBA" id="ARBA00022490"/>
    </source>
</evidence>
<evidence type="ECO:0000256" key="1">
    <source>
        <dbReference type="ARBA" id="ARBA00004496"/>
    </source>
</evidence>
<reference evidence="9 10" key="1">
    <citation type="submission" date="2018-11" db="EMBL/GenBank/DDBJ databases">
        <title>Taxonoimc description of Halomarina strain SPP-AMP-1.</title>
        <authorList>
            <person name="Pal Y."/>
            <person name="Srinivasana K."/>
            <person name="Verma A."/>
            <person name="Kumar P."/>
        </authorList>
    </citation>
    <scope>NUCLEOTIDE SEQUENCE [LARGE SCALE GENOMIC DNA]</scope>
    <source>
        <strain evidence="9 10">SPP-AMP-1</strain>
    </source>
</reference>
<evidence type="ECO:0000256" key="2">
    <source>
        <dbReference type="ARBA" id="ARBA00008107"/>
    </source>
</evidence>